<accession>A0A0K1QD80</accession>
<gene>
    <name evidence="2" type="ORF">AKJ09_10379</name>
</gene>
<keyword evidence="1" id="KW-1133">Transmembrane helix</keyword>
<sequence>MSNDVLQVLFFGAVGTVAVFALWYIFVQAPKARTMMLAPWAQKRGLHFTPPVSLGAHTTGSEVSVLQGTVQGVGLTVRSSRLVNSRRAGLPGATEISVRAHAPRPLTFNIECVRTPAPPEADSFQTGDRMFDARVRTRSDNVQAAQAWLRTHLQGALPLVVQDTGSVIITYAGGNTSVRIPKPIASEAELDRIIGLALAAAHAQV</sequence>
<keyword evidence="1" id="KW-0472">Membrane</keyword>
<keyword evidence="1" id="KW-0812">Transmembrane</keyword>
<keyword evidence="3" id="KW-1185">Reference proteome</keyword>
<proteinExistence type="predicted"/>
<dbReference type="EMBL" id="CP012333">
    <property type="protein sequence ID" value="AKV03716.1"/>
    <property type="molecule type" value="Genomic_DNA"/>
</dbReference>
<reference evidence="2 3" key="1">
    <citation type="submission" date="2015-08" db="EMBL/GenBank/DDBJ databases">
        <authorList>
            <person name="Babu N.S."/>
            <person name="Beckwith C.J."/>
            <person name="Beseler K.G."/>
            <person name="Brison A."/>
            <person name="Carone J.V."/>
            <person name="Caskin T.P."/>
            <person name="Diamond M."/>
            <person name="Durham M.E."/>
            <person name="Foxe J.M."/>
            <person name="Go M."/>
            <person name="Henderson B.A."/>
            <person name="Jones I.B."/>
            <person name="McGettigan J.A."/>
            <person name="Micheletti S.J."/>
            <person name="Nasrallah M.E."/>
            <person name="Ortiz D."/>
            <person name="Piller C.R."/>
            <person name="Privatt S.R."/>
            <person name="Schneider S.L."/>
            <person name="Sharp S."/>
            <person name="Smith T.C."/>
            <person name="Stanton J.D."/>
            <person name="Ullery H.E."/>
            <person name="Wilson R.J."/>
            <person name="Serrano M.G."/>
            <person name="Buck G."/>
            <person name="Lee V."/>
            <person name="Wang Y."/>
            <person name="Carvalho R."/>
            <person name="Voegtly L."/>
            <person name="Shi R."/>
            <person name="Duckworth R."/>
            <person name="Johnson A."/>
            <person name="Loviza R."/>
            <person name="Walstead R."/>
            <person name="Shah Z."/>
            <person name="Kiflezghi M."/>
            <person name="Wade K."/>
            <person name="Ball S.L."/>
            <person name="Bradley K.W."/>
            <person name="Asai D.J."/>
            <person name="Bowman C.A."/>
            <person name="Russell D.A."/>
            <person name="Pope W.H."/>
            <person name="Jacobs-Sera D."/>
            <person name="Hendrix R.W."/>
            <person name="Hatfull G.F."/>
        </authorList>
    </citation>
    <scope>NUCLEOTIDE SEQUENCE [LARGE SCALE GENOMIC DNA]</scope>
    <source>
        <strain evidence="2 3">DSM 27648</strain>
    </source>
</reference>
<organism evidence="2 3">
    <name type="scientific">Labilithrix luteola</name>
    <dbReference type="NCBI Taxonomy" id="1391654"/>
    <lineage>
        <taxon>Bacteria</taxon>
        <taxon>Pseudomonadati</taxon>
        <taxon>Myxococcota</taxon>
        <taxon>Polyangia</taxon>
        <taxon>Polyangiales</taxon>
        <taxon>Labilitrichaceae</taxon>
        <taxon>Labilithrix</taxon>
    </lineage>
</organism>
<dbReference type="Proteomes" id="UP000064967">
    <property type="component" value="Chromosome"/>
</dbReference>
<evidence type="ECO:0000256" key="1">
    <source>
        <dbReference type="SAM" id="Phobius"/>
    </source>
</evidence>
<name>A0A0K1QD80_9BACT</name>
<dbReference type="RefSeq" id="WP_146654439.1">
    <property type="nucleotide sequence ID" value="NZ_CP012333.1"/>
</dbReference>
<dbReference type="AlphaFoldDB" id="A0A0K1QD80"/>
<evidence type="ECO:0000313" key="3">
    <source>
        <dbReference type="Proteomes" id="UP000064967"/>
    </source>
</evidence>
<evidence type="ECO:0000313" key="2">
    <source>
        <dbReference type="EMBL" id="AKV03716.1"/>
    </source>
</evidence>
<protein>
    <submittedName>
        <fullName evidence="2">Uncharacterized protein</fullName>
    </submittedName>
</protein>
<dbReference type="KEGG" id="llu:AKJ09_10379"/>
<feature type="transmembrane region" description="Helical" evidence="1">
    <location>
        <begin position="6"/>
        <end position="27"/>
    </location>
</feature>
<dbReference type="STRING" id="1391654.AKJ09_10379"/>